<dbReference type="AlphaFoldDB" id="A0AAD8KE49"/>
<sequence length="252" mass="29046">MGSEFLRIKSMLDDVHEPEDETKTIAEVLRIKAILDDSGYKSEGVLLCELLKKLKQKVVSMKVLEATMIGKSVSRFGHHASKDVRHAARTLVVSWRRIVDEWMIVNDHNMTKEECVGSNKNNVPTITKRPTNKRPPVVPRKINNVVLEKRCFTRDDKINKGLTRAHVPCASVKTPAKSMVSMTFDKKTVEEKIEVTKRKMKELYTEAENKKRQRRTQVIEMHDVLRLGLAPKQQEIRSRNNMMRTNCVSLVR</sequence>
<dbReference type="EMBL" id="JAUHHV010000007">
    <property type="protein sequence ID" value="KAK1419918.1"/>
    <property type="molecule type" value="Genomic_DNA"/>
</dbReference>
<dbReference type="Gene3D" id="1.20.930.10">
    <property type="entry name" value="Conserved domain common to transcription factors TFIIS, elongin A, CRSP70"/>
    <property type="match status" value="1"/>
</dbReference>
<gene>
    <name evidence="6" type="ORF">QVD17_29355</name>
</gene>
<evidence type="ECO:0000256" key="1">
    <source>
        <dbReference type="ARBA" id="ARBA00004123"/>
    </source>
</evidence>
<dbReference type="GO" id="GO:0005634">
    <property type="term" value="C:nucleus"/>
    <property type="evidence" value="ECO:0007669"/>
    <property type="project" value="UniProtKB-SubCell"/>
</dbReference>
<dbReference type="Proteomes" id="UP001229421">
    <property type="component" value="Unassembled WGS sequence"/>
</dbReference>
<evidence type="ECO:0000313" key="7">
    <source>
        <dbReference type="Proteomes" id="UP001229421"/>
    </source>
</evidence>
<evidence type="ECO:0000256" key="4">
    <source>
        <dbReference type="SAM" id="Coils"/>
    </source>
</evidence>
<dbReference type="SUPFAM" id="SSF47676">
    <property type="entry name" value="Conserved domain common to transcription factors TFIIS, elongin A, CRSP70"/>
    <property type="match status" value="1"/>
</dbReference>
<dbReference type="PANTHER" id="PTHR46554">
    <property type="entry name" value="MEDIATOR OF RNA POLYMERASE II TRANSCRIPTION SUBUNIT 26A-RELATED"/>
    <property type="match status" value="1"/>
</dbReference>
<organism evidence="6 7">
    <name type="scientific">Tagetes erecta</name>
    <name type="common">African marigold</name>
    <dbReference type="NCBI Taxonomy" id="13708"/>
    <lineage>
        <taxon>Eukaryota</taxon>
        <taxon>Viridiplantae</taxon>
        <taxon>Streptophyta</taxon>
        <taxon>Embryophyta</taxon>
        <taxon>Tracheophyta</taxon>
        <taxon>Spermatophyta</taxon>
        <taxon>Magnoliopsida</taxon>
        <taxon>eudicotyledons</taxon>
        <taxon>Gunneridae</taxon>
        <taxon>Pentapetalae</taxon>
        <taxon>asterids</taxon>
        <taxon>campanulids</taxon>
        <taxon>Asterales</taxon>
        <taxon>Asteraceae</taxon>
        <taxon>Asteroideae</taxon>
        <taxon>Heliantheae alliance</taxon>
        <taxon>Tageteae</taxon>
        <taxon>Tagetes</taxon>
    </lineage>
</organism>
<dbReference type="PROSITE" id="PS51319">
    <property type="entry name" value="TFIIS_N"/>
    <property type="match status" value="1"/>
</dbReference>
<feature type="coiled-coil region" evidence="4">
    <location>
        <begin position="186"/>
        <end position="213"/>
    </location>
</feature>
<keyword evidence="4" id="KW-0175">Coiled coil</keyword>
<feature type="domain" description="TFIIS N-terminal" evidence="5">
    <location>
        <begin position="26"/>
        <end position="102"/>
    </location>
</feature>
<accession>A0AAD8KE49</accession>
<dbReference type="Pfam" id="PF08711">
    <property type="entry name" value="Med26"/>
    <property type="match status" value="1"/>
</dbReference>
<reference evidence="6" key="1">
    <citation type="journal article" date="2023" name="bioRxiv">
        <title>Improved chromosome-level genome assembly for marigold (Tagetes erecta).</title>
        <authorList>
            <person name="Jiang F."/>
            <person name="Yuan L."/>
            <person name="Wang S."/>
            <person name="Wang H."/>
            <person name="Xu D."/>
            <person name="Wang A."/>
            <person name="Fan W."/>
        </authorList>
    </citation>
    <scope>NUCLEOTIDE SEQUENCE</scope>
    <source>
        <strain evidence="6">WSJ</strain>
        <tissue evidence="6">Leaf</tissue>
    </source>
</reference>
<dbReference type="InterPro" id="IPR035441">
    <property type="entry name" value="TFIIS/LEDGF_dom_sf"/>
</dbReference>
<evidence type="ECO:0000313" key="6">
    <source>
        <dbReference type="EMBL" id="KAK1419918.1"/>
    </source>
</evidence>
<proteinExistence type="predicted"/>
<protein>
    <recommendedName>
        <fullName evidence="5">TFIIS N-terminal domain-containing protein</fullName>
    </recommendedName>
</protein>
<keyword evidence="7" id="KW-1185">Reference proteome</keyword>
<name>A0AAD8KE49_TARER</name>
<dbReference type="InterPro" id="IPR017923">
    <property type="entry name" value="TFIIS_N"/>
</dbReference>
<evidence type="ECO:0000256" key="3">
    <source>
        <dbReference type="PROSITE-ProRule" id="PRU00649"/>
    </source>
</evidence>
<evidence type="ECO:0000259" key="5">
    <source>
        <dbReference type="PROSITE" id="PS51319"/>
    </source>
</evidence>
<dbReference type="PANTHER" id="PTHR46554:SF9">
    <property type="entry name" value="TRANSCRIPTION FACTOR IIS-RELATED"/>
    <property type="match status" value="1"/>
</dbReference>
<keyword evidence="2 3" id="KW-0539">Nucleus</keyword>
<comment type="subcellular location">
    <subcellularLocation>
        <location evidence="1 3">Nucleus</location>
    </subcellularLocation>
</comment>
<dbReference type="SMART" id="SM00509">
    <property type="entry name" value="TFS2N"/>
    <property type="match status" value="1"/>
</dbReference>
<dbReference type="InterPro" id="IPR003617">
    <property type="entry name" value="TFIIS/CRSP70_N_sub"/>
</dbReference>
<evidence type="ECO:0000256" key="2">
    <source>
        <dbReference type="ARBA" id="ARBA00023242"/>
    </source>
</evidence>
<comment type="caution">
    <text evidence="6">The sequence shown here is derived from an EMBL/GenBank/DDBJ whole genome shotgun (WGS) entry which is preliminary data.</text>
</comment>